<gene>
    <name evidence="1" type="ORF">F2Q69_00013022</name>
</gene>
<comment type="caution">
    <text evidence="1">The sequence shown here is derived from an EMBL/GenBank/DDBJ whole genome shotgun (WGS) entry which is preliminary data.</text>
</comment>
<evidence type="ECO:0000313" key="1">
    <source>
        <dbReference type="EMBL" id="KAF3554447.1"/>
    </source>
</evidence>
<dbReference type="EMBL" id="QGKX02000996">
    <property type="protein sequence ID" value="KAF3554447.1"/>
    <property type="molecule type" value="Genomic_DNA"/>
</dbReference>
<name>A0A8S9QRV3_BRACR</name>
<dbReference type="AlphaFoldDB" id="A0A8S9QRV3"/>
<protein>
    <submittedName>
        <fullName evidence="1">Uncharacterized protein</fullName>
    </submittedName>
</protein>
<accession>A0A8S9QRV3</accession>
<dbReference type="Proteomes" id="UP000712600">
    <property type="component" value="Unassembled WGS sequence"/>
</dbReference>
<evidence type="ECO:0000313" key="2">
    <source>
        <dbReference type="Proteomes" id="UP000712600"/>
    </source>
</evidence>
<reference evidence="1" key="1">
    <citation type="submission" date="2019-12" db="EMBL/GenBank/DDBJ databases">
        <title>Genome sequencing and annotation of Brassica cretica.</title>
        <authorList>
            <person name="Studholme D.J."/>
            <person name="Sarris P."/>
        </authorList>
    </citation>
    <scope>NUCLEOTIDE SEQUENCE</scope>
    <source>
        <strain evidence="1">PFS-109/04</strain>
        <tissue evidence="1">Leaf</tissue>
    </source>
</reference>
<proteinExistence type="predicted"/>
<organism evidence="1 2">
    <name type="scientific">Brassica cretica</name>
    <name type="common">Mustard</name>
    <dbReference type="NCBI Taxonomy" id="69181"/>
    <lineage>
        <taxon>Eukaryota</taxon>
        <taxon>Viridiplantae</taxon>
        <taxon>Streptophyta</taxon>
        <taxon>Embryophyta</taxon>
        <taxon>Tracheophyta</taxon>
        <taxon>Spermatophyta</taxon>
        <taxon>Magnoliopsida</taxon>
        <taxon>eudicotyledons</taxon>
        <taxon>Gunneridae</taxon>
        <taxon>Pentapetalae</taxon>
        <taxon>rosids</taxon>
        <taxon>malvids</taxon>
        <taxon>Brassicales</taxon>
        <taxon>Brassicaceae</taxon>
        <taxon>Brassiceae</taxon>
        <taxon>Brassica</taxon>
    </lineage>
</organism>
<sequence>MVEPDDYETKDKTRWLNAKLEDEPKAGLEYAGLIPHSSDNEEHVKQAGKDVIRLMDDLGLFLSLKEDQYPNEPKAGLEYAGLIPHSSDNEEHVKQAGKDVIRLMDDLGLFLSLKEDQYPS</sequence>